<comment type="caution">
    <text evidence="1">The sequence shown here is derived from an EMBL/GenBank/DDBJ whole genome shotgun (WGS) entry which is preliminary data.</text>
</comment>
<accession>A0A9P4TYE4</accession>
<evidence type="ECO:0000313" key="2">
    <source>
        <dbReference type="Proteomes" id="UP000800235"/>
    </source>
</evidence>
<organism evidence="1 2">
    <name type="scientific">Tothia fuscella</name>
    <dbReference type="NCBI Taxonomy" id="1048955"/>
    <lineage>
        <taxon>Eukaryota</taxon>
        <taxon>Fungi</taxon>
        <taxon>Dikarya</taxon>
        <taxon>Ascomycota</taxon>
        <taxon>Pezizomycotina</taxon>
        <taxon>Dothideomycetes</taxon>
        <taxon>Pleosporomycetidae</taxon>
        <taxon>Venturiales</taxon>
        <taxon>Cylindrosympodiaceae</taxon>
        <taxon>Tothia</taxon>
    </lineage>
</organism>
<sequence>MAQNNPPTDGINPPINYLHNVVESRQRPGWFYADPERVPHTTLMHLETLAEEACAARRWVEAERLLKELITTRKTMQEGRGCDCLDKWKLCEPLLFLSKFAEMEPLLREILNHGHLNSNTPDYDYDRALAQEIRTRRRLIMCIGVRNGLKQEILELAKESFRYVEVMESDRFRDEERLKLIQTLNRHGPGIVSFLGYRDDGSRKPTMAGFPHAAS</sequence>
<dbReference type="Proteomes" id="UP000800235">
    <property type="component" value="Unassembled WGS sequence"/>
</dbReference>
<protein>
    <submittedName>
        <fullName evidence="1">Uncharacterized protein</fullName>
    </submittedName>
</protein>
<dbReference type="AlphaFoldDB" id="A0A9P4TYE4"/>
<keyword evidence="2" id="KW-1185">Reference proteome</keyword>
<gene>
    <name evidence="1" type="ORF">EJ08DRAFT_697264</name>
</gene>
<proteinExistence type="predicted"/>
<dbReference type="EMBL" id="MU007038">
    <property type="protein sequence ID" value="KAF2430520.1"/>
    <property type="molecule type" value="Genomic_DNA"/>
</dbReference>
<name>A0A9P4TYE4_9PEZI</name>
<reference evidence="1" key="1">
    <citation type="journal article" date="2020" name="Stud. Mycol.">
        <title>101 Dothideomycetes genomes: a test case for predicting lifestyles and emergence of pathogens.</title>
        <authorList>
            <person name="Haridas S."/>
            <person name="Albert R."/>
            <person name="Binder M."/>
            <person name="Bloem J."/>
            <person name="Labutti K."/>
            <person name="Salamov A."/>
            <person name="Andreopoulos B."/>
            <person name="Baker S."/>
            <person name="Barry K."/>
            <person name="Bills G."/>
            <person name="Bluhm B."/>
            <person name="Cannon C."/>
            <person name="Castanera R."/>
            <person name="Culley D."/>
            <person name="Daum C."/>
            <person name="Ezra D."/>
            <person name="Gonzalez J."/>
            <person name="Henrissat B."/>
            <person name="Kuo A."/>
            <person name="Liang C."/>
            <person name="Lipzen A."/>
            <person name="Lutzoni F."/>
            <person name="Magnuson J."/>
            <person name="Mondo S."/>
            <person name="Nolan M."/>
            <person name="Ohm R."/>
            <person name="Pangilinan J."/>
            <person name="Park H.-J."/>
            <person name="Ramirez L."/>
            <person name="Alfaro M."/>
            <person name="Sun H."/>
            <person name="Tritt A."/>
            <person name="Yoshinaga Y."/>
            <person name="Zwiers L.-H."/>
            <person name="Turgeon B."/>
            <person name="Goodwin S."/>
            <person name="Spatafora J."/>
            <person name="Crous P."/>
            <person name="Grigoriev I."/>
        </authorList>
    </citation>
    <scope>NUCLEOTIDE SEQUENCE</scope>
    <source>
        <strain evidence="1">CBS 130266</strain>
    </source>
</reference>
<evidence type="ECO:0000313" key="1">
    <source>
        <dbReference type="EMBL" id="KAF2430520.1"/>
    </source>
</evidence>